<dbReference type="HOGENOM" id="CLU_002706_0_0_1"/>
<dbReference type="PANTHER" id="PTHR47926:SF533">
    <property type="entry name" value="DYW DOMAIN-CONTAINING PROTEIN"/>
    <property type="match status" value="1"/>
</dbReference>
<gene>
    <name evidence="2" type="ORF">SELMODRAFT_18215</name>
</gene>
<evidence type="ECO:0000313" key="2">
    <source>
        <dbReference type="EMBL" id="EFJ17511.1"/>
    </source>
</evidence>
<evidence type="ECO:0000313" key="3">
    <source>
        <dbReference type="Proteomes" id="UP000001514"/>
    </source>
</evidence>
<dbReference type="OrthoDB" id="185373at2759"/>
<dbReference type="InterPro" id="IPR011990">
    <property type="entry name" value="TPR-like_helical_dom_sf"/>
</dbReference>
<feature type="non-terminal residue" evidence="2">
    <location>
        <position position="1"/>
    </location>
</feature>
<evidence type="ECO:0008006" key="4">
    <source>
        <dbReference type="Google" id="ProtNLM"/>
    </source>
</evidence>
<evidence type="ECO:0000256" key="1">
    <source>
        <dbReference type="ARBA" id="ARBA00022737"/>
    </source>
</evidence>
<keyword evidence="1" id="KW-0677">Repeat</keyword>
<sequence>RSALEIFRSMEQHGESPDAISLTSLLGACGRMDSARHYFRSMAPDHGLSPSREHYCAMIDILGRAGELELAEGLIHAMPFPADAAAWGSLLAACRIHRDVERGGIAAARAMELDRDDGAVIVLLDDLYCE</sequence>
<dbReference type="GO" id="GO:0009451">
    <property type="term" value="P:RNA modification"/>
    <property type="evidence" value="ECO:0007669"/>
    <property type="project" value="InterPro"/>
</dbReference>
<dbReference type="PANTHER" id="PTHR47926">
    <property type="entry name" value="PENTATRICOPEPTIDE REPEAT-CONTAINING PROTEIN"/>
    <property type="match status" value="1"/>
</dbReference>
<dbReference type="InterPro" id="IPR046960">
    <property type="entry name" value="PPR_At4g14850-like_plant"/>
</dbReference>
<organism evidence="3">
    <name type="scientific">Selaginella moellendorffii</name>
    <name type="common">Spikemoss</name>
    <dbReference type="NCBI Taxonomy" id="88036"/>
    <lineage>
        <taxon>Eukaryota</taxon>
        <taxon>Viridiplantae</taxon>
        <taxon>Streptophyta</taxon>
        <taxon>Embryophyta</taxon>
        <taxon>Tracheophyta</taxon>
        <taxon>Lycopodiopsida</taxon>
        <taxon>Selaginellales</taxon>
        <taxon>Selaginellaceae</taxon>
        <taxon>Selaginella</taxon>
    </lineage>
</organism>
<dbReference type="Gramene" id="EFJ17511">
    <property type="protein sequence ID" value="EFJ17511"/>
    <property type="gene ID" value="SELMODRAFT_18215"/>
</dbReference>
<dbReference type="KEGG" id="smo:SELMODRAFT_18215"/>
<feature type="non-terminal residue" evidence="2">
    <location>
        <position position="130"/>
    </location>
</feature>
<reference evidence="2 3" key="1">
    <citation type="journal article" date="2011" name="Science">
        <title>The Selaginella genome identifies genetic changes associated with the evolution of vascular plants.</title>
        <authorList>
            <person name="Banks J.A."/>
            <person name="Nishiyama T."/>
            <person name="Hasebe M."/>
            <person name="Bowman J.L."/>
            <person name="Gribskov M."/>
            <person name="dePamphilis C."/>
            <person name="Albert V.A."/>
            <person name="Aono N."/>
            <person name="Aoyama T."/>
            <person name="Ambrose B.A."/>
            <person name="Ashton N.W."/>
            <person name="Axtell M.J."/>
            <person name="Barker E."/>
            <person name="Barker M.S."/>
            <person name="Bennetzen J.L."/>
            <person name="Bonawitz N.D."/>
            <person name="Chapple C."/>
            <person name="Cheng C."/>
            <person name="Correa L.G."/>
            <person name="Dacre M."/>
            <person name="DeBarry J."/>
            <person name="Dreyer I."/>
            <person name="Elias M."/>
            <person name="Engstrom E.M."/>
            <person name="Estelle M."/>
            <person name="Feng L."/>
            <person name="Finet C."/>
            <person name="Floyd S.K."/>
            <person name="Frommer W.B."/>
            <person name="Fujita T."/>
            <person name="Gramzow L."/>
            <person name="Gutensohn M."/>
            <person name="Harholt J."/>
            <person name="Hattori M."/>
            <person name="Heyl A."/>
            <person name="Hirai T."/>
            <person name="Hiwatashi Y."/>
            <person name="Ishikawa M."/>
            <person name="Iwata M."/>
            <person name="Karol K.G."/>
            <person name="Koehler B."/>
            <person name="Kolukisaoglu U."/>
            <person name="Kubo M."/>
            <person name="Kurata T."/>
            <person name="Lalonde S."/>
            <person name="Li K."/>
            <person name="Li Y."/>
            <person name="Litt A."/>
            <person name="Lyons E."/>
            <person name="Manning G."/>
            <person name="Maruyama T."/>
            <person name="Michael T.P."/>
            <person name="Mikami K."/>
            <person name="Miyazaki S."/>
            <person name="Morinaga S."/>
            <person name="Murata T."/>
            <person name="Mueller-Roeber B."/>
            <person name="Nelson D.R."/>
            <person name="Obara M."/>
            <person name="Oguri Y."/>
            <person name="Olmstead R.G."/>
            <person name="Onodera N."/>
            <person name="Petersen B.L."/>
            <person name="Pils B."/>
            <person name="Prigge M."/>
            <person name="Rensing S.A."/>
            <person name="Riano-Pachon D.M."/>
            <person name="Roberts A.W."/>
            <person name="Sato Y."/>
            <person name="Scheller H.V."/>
            <person name="Schulz B."/>
            <person name="Schulz C."/>
            <person name="Shakirov E.V."/>
            <person name="Shibagaki N."/>
            <person name="Shinohara N."/>
            <person name="Shippen D.E."/>
            <person name="Soerensen I."/>
            <person name="Sotooka R."/>
            <person name="Sugimoto N."/>
            <person name="Sugita M."/>
            <person name="Sumikawa N."/>
            <person name="Tanurdzic M."/>
            <person name="Theissen G."/>
            <person name="Ulvskov P."/>
            <person name="Wakazuki S."/>
            <person name="Weng J.K."/>
            <person name="Willats W.W."/>
            <person name="Wipf D."/>
            <person name="Wolf P.G."/>
            <person name="Yang L."/>
            <person name="Zimmer A.D."/>
            <person name="Zhu Q."/>
            <person name="Mitros T."/>
            <person name="Hellsten U."/>
            <person name="Loque D."/>
            <person name="Otillar R."/>
            <person name="Salamov A."/>
            <person name="Schmutz J."/>
            <person name="Shapiro H."/>
            <person name="Lindquist E."/>
            <person name="Lucas S."/>
            <person name="Rokhsar D."/>
            <person name="Grigoriev I.V."/>
        </authorList>
    </citation>
    <scope>NUCLEOTIDE SEQUENCE [LARGE SCALE GENOMIC DNA]</scope>
</reference>
<dbReference type="InterPro" id="IPR002885">
    <property type="entry name" value="PPR_rpt"/>
</dbReference>
<name>D8SDG9_SELML</name>
<dbReference type="EMBL" id="GL377613">
    <property type="protein sequence ID" value="EFJ17511.1"/>
    <property type="molecule type" value="Genomic_DNA"/>
</dbReference>
<dbReference type="eggNOG" id="KOG4197">
    <property type="taxonomic scope" value="Eukaryota"/>
</dbReference>
<dbReference type="InParanoid" id="D8SDG9"/>
<protein>
    <recommendedName>
        <fullName evidence="4">Pentacotripeptide-repeat region of PRORP domain-containing protein</fullName>
    </recommendedName>
</protein>
<dbReference type="AlphaFoldDB" id="D8SDG9"/>
<accession>D8SDG9</accession>
<dbReference type="Pfam" id="PF01535">
    <property type="entry name" value="PPR"/>
    <property type="match status" value="1"/>
</dbReference>
<keyword evidence="3" id="KW-1185">Reference proteome</keyword>
<dbReference type="Proteomes" id="UP000001514">
    <property type="component" value="Unassembled WGS sequence"/>
</dbReference>
<dbReference type="Gene3D" id="1.25.40.10">
    <property type="entry name" value="Tetratricopeptide repeat domain"/>
    <property type="match status" value="1"/>
</dbReference>
<dbReference type="GO" id="GO:0003723">
    <property type="term" value="F:RNA binding"/>
    <property type="evidence" value="ECO:0007669"/>
    <property type="project" value="InterPro"/>
</dbReference>
<proteinExistence type="predicted"/>